<dbReference type="InterPro" id="IPR036280">
    <property type="entry name" value="Multihaem_cyt_sf"/>
</dbReference>
<dbReference type="PATRIC" id="fig|121290.4.peg.932"/>
<proteinExistence type="predicted"/>
<dbReference type="Proteomes" id="UP000059074">
    <property type="component" value="Unassembled WGS sequence"/>
</dbReference>
<dbReference type="Gene3D" id="1.10.1130.10">
    <property type="entry name" value="Flavocytochrome C3, Chain A"/>
    <property type="match status" value="1"/>
</dbReference>
<name>A0A120CX52_HYPSL</name>
<evidence type="ECO:0000313" key="2">
    <source>
        <dbReference type="EMBL" id="KWT70377.1"/>
    </source>
</evidence>
<dbReference type="SUPFAM" id="SSF48695">
    <property type="entry name" value="Multiheme cytochromes"/>
    <property type="match status" value="1"/>
</dbReference>
<reference evidence="2 3" key="1">
    <citation type="submission" date="2015-10" db="EMBL/GenBank/DDBJ databases">
        <title>Transcriptomic analysis of a linuron degrading triple-species bacterial consortium.</title>
        <authorList>
            <person name="Albers P."/>
        </authorList>
    </citation>
    <scope>NUCLEOTIDE SEQUENCE [LARGE SCALE GENOMIC DNA]</scope>
    <source>
        <strain evidence="2 3">WDL6</strain>
    </source>
</reference>
<dbReference type="AlphaFoldDB" id="A0A120CX52"/>
<gene>
    <name evidence="2" type="ORF">APY04_1054</name>
</gene>
<keyword evidence="1" id="KW-0812">Transmembrane</keyword>
<dbReference type="STRING" id="121290.APY04_1054"/>
<sequence>MGNLANRSLARRSALSSGCVLRLAAFTLLLIAAALIPSDQAEAAGQADFMKRMRCLACHVGESQHRLDGKEHISKSSTIDMPQFENADHGKMLCADCHSKGFTNFPHRNMKTETCMDCHPRKESKDAEADKDYDFERINREFEATVHFTEYQHAKERCCGTAVGKFGAEASAGAAANRKMRETGANQRFTCEHCHEPHYFKATAHIKDPKLILKNDNGPCLHCHMDGSSVALKDPAKPNLLAAHAYLPYADMHLKGTRCIDCHTSVTPTVAHDLPKGMKADQGCNTCHSIDSIVVRRLYRYVDNASATEAGFHNAALMKDGYVMGANRQRWTDIAAYLLLSMGLVLVVAHGGWRVFARKRK</sequence>
<keyword evidence="1" id="KW-0472">Membrane</keyword>
<comment type="caution">
    <text evidence="2">The sequence shown here is derived from an EMBL/GenBank/DDBJ whole genome shotgun (WGS) entry which is preliminary data.</text>
</comment>
<protein>
    <submittedName>
        <fullName evidence="2">Uncharacterized protein</fullName>
    </submittedName>
</protein>
<evidence type="ECO:0000256" key="1">
    <source>
        <dbReference type="SAM" id="Phobius"/>
    </source>
</evidence>
<feature type="transmembrane region" description="Helical" evidence="1">
    <location>
        <begin position="334"/>
        <end position="356"/>
    </location>
</feature>
<dbReference type="EMBL" id="LMTR01000032">
    <property type="protein sequence ID" value="KWT70377.1"/>
    <property type="molecule type" value="Genomic_DNA"/>
</dbReference>
<evidence type="ECO:0000313" key="3">
    <source>
        <dbReference type="Proteomes" id="UP000059074"/>
    </source>
</evidence>
<keyword evidence="1" id="KW-1133">Transmembrane helix</keyword>
<accession>A0A120CX52</accession>
<organism evidence="2 3">
    <name type="scientific">Hyphomicrobium sulfonivorans</name>
    <dbReference type="NCBI Taxonomy" id="121290"/>
    <lineage>
        <taxon>Bacteria</taxon>
        <taxon>Pseudomonadati</taxon>
        <taxon>Pseudomonadota</taxon>
        <taxon>Alphaproteobacteria</taxon>
        <taxon>Hyphomicrobiales</taxon>
        <taxon>Hyphomicrobiaceae</taxon>
        <taxon>Hyphomicrobium</taxon>
    </lineage>
</organism>
<keyword evidence="3" id="KW-1185">Reference proteome</keyword>